<proteinExistence type="predicted"/>
<protein>
    <submittedName>
        <fullName evidence="1">Uncharacterized protein</fullName>
    </submittedName>
</protein>
<evidence type="ECO:0000313" key="2">
    <source>
        <dbReference type="Proteomes" id="UP000292423"/>
    </source>
</evidence>
<organism evidence="1 2">
    <name type="scientific">Fluviicoccus keumensis</name>
    <dbReference type="NCBI Taxonomy" id="1435465"/>
    <lineage>
        <taxon>Bacteria</taxon>
        <taxon>Pseudomonadati</taxon>
        <taxon>Pseudomonadota</taxon>
        <taxon>Gammaproteobacteria</taxon>
        <taxon>Moraxellales</taxon>
        <taxon>Moraxellaceae</taxon>
        <taxon>Fluviicoccus</taxon>
    </lineage>
</organism>
<evidence type="ECO:0000313" key="1">
    <source>
        <dbReference type="EMBL" id="RZU46827.1"/>
    </source>
</evidence>
<keyword evidence="2" id="KW-1185">Reference proteome</keyword>
<reference evidence="1 2" key="1">
    <citation type="submission" date="2019-02" db="EMBL/GenBank/DDBJ databases">
        <title>Genomic Encyclopedia of Type Strains, Phase IV (KMG-IV): sequencing the most valuable type-strain genomes for metagenomic binning, comparative biology and taxonomic classification.</title>
        <authorList>
            <person name="Goeker M."/>
        </authorList>
    </citation>
    <scope>NUCLEOTIDE SEQUENCE [LARGE SCALE GENOMIC DNA]</scope>
    <source>
        <strain evidence="1 2">DSM 105135</strain>
    </source>
</reference>
<dbReference type="RefSeq" id="WP_130411787.1">
    <property type="nucleotide sequence ID" value="NZ_SHKX01000011.1"/>
</dbReference>
<sequence length="335" mass="36580">MGSPFPVFTFQNQDYIGLDVAINHLLHLSLEHVLVELAPALCFHYQGMVVTKGERIHLDGLVFPELNTITTRQVSAALLHGPKPQHPATTPAGQQLSAMITNPSWRALQKGYSDAKTAAGNASTHNAILKGQPVTPADFFQNRATPDTVFHLTEWVVPYYVLPVEQLQAIADEKGIPLDLSLLKGCERKSFQTVNIDRCGVIASNYQRTTGDALIQAAAWYKQKMEQAQGQLKAIQDEHTHKAAELQQAHALIQELQQQLAAKPGTPSGEAVSSPMQRKAAAKLIGALTLKAFPTQTRDKGLQSHGLITAIRNVAGVSHEAAKYWLDLAEEVLPE</sequence>
<name>A0A4Q7Z8J0_9GAMM</name>
<accession>A0A4Q7Z8J0</accession>
<dbReference type="AlphaFoldDB" id="A0A4Q7Z8J0"/>
<comment type="caution">
    <text evidence="1">The sequence shown here is derived from an EMBL/GenBank/DDBJ whole genome shotgun (WGS) entry which is preliminary data.</text>
</comment>
<dbReference type="Proteomes" id="UP000292423">
    <property type="component" value="Unassembled WGS sequence"/>
</dbReference>
<dbReference type="EMBL" id="SHKX01000011">
    <property type="protein sequence ID" value="RZU46827.1"/>
    <property type="molecule type" value="Genomic_DNA"/>
</dbReference>
<gene>
    <name evidence="1" type="ORF">EV700_1210</name>
</gene>